<keyword evidence="1" id="KW-0812">Transmembrane</keyword>
<accession>A0A0G3GXL7</accession>
<dbReference type="EMBL" id="CP011542">
    <property type="protein sequence ID" value="AKK05904.1"/>
    <property type="molecule type" value="Genomic_DNA"/>
</dbReference>
<sequence>MLAERMLPFLWIRLVIVLGFTVFAFYQSITILAVVGIGLALLTGFQIFSAYRNRLSEEQDQN</sequence>
<keyword evidence="1" id="KW-1133">Transmembrane helix</keyword>
<dbReference type="KEGG" id="cmv:CMUST_07895"/>
<feature type="transmembrane region" description="Helical" evidence="1">
    <location>
        <begin position="31"/>
        <end position="51"/>
    </location>
</feature>
<gene>
    <name evidence="2" type="ORF">CMUST_07895</name>
</gene>
<evidence type="ECO:0000313" key="2">
    <source>
        <dbReference type="EMBL" id="AKK05904.1"/>
    </source>
</evidence>
<keyword evidence="1" id="KW-0472">Membrane</keyword>
<proteinExistence type="predicted"/>
<evidence type="ECO:0000256" key="1">
    <source>
        <dbReference type="SAM" id="Phobius"/>
    </source>
</evidence>
<dbReference type="AlphaFoldDB" id="A0A0G3GXL7"/>
<organism evidence="2 3">
    <name type="scientific">Corynebacterium mustelae</name>
    <dbReference type="NCBI Taxonomy" id="571915"/>
    <lineage>
        <taxon>Bacteria</taxon>
        <taxon>Bacillati</taxon>
        <taxon>Actinomycetota</taxon>
        <taxon>Actinomycetes</taxon>
        <taxon>Mycobacteriales</taxon>
        <taxon>Corynebacteriaceae</taxon>
        <taxon>Corynebacterium</taxon>
    </lineage>
</organism>
<dbReference type="Proteomes" id="UP000035199">
    <property type="component" value="Chromosome"/>
</dbReference>
<reference evidence="3" key="2">
    <citation type="submission" date="2015-05" db="EMBL/GenBank/DDBJ databases">
        <title>Complete genome sequence of Corynebacterium mustelae DSM 45274, isolated from various tissues of a male ferret with lethal sepsis.</title>
        <authorList>
            <person name="Ruckert C."/>
            <person name="Albersmeier A."/>
            <person name="Winkler A."/>
            <person name="Tauch A."/>
        </authorList>
    </citation>
    <scope>NUCLEOTIDE SEQUENCE [LARGE SCALE GENOMIC DNA]</scope>
    <source>
        <strain evidence="3">DSM 45274</strain>
    </source>
</reference>
<name>A0A0G3GXL7_9CORY</name>
<evidence type="ECO:0000313" key="3">
    <source>
        <dbReference type="Proteomes" id="UP000035199"/>
    </source>
</evidence>
<keyword evidence="3" id="KW-1185">Reference proteome</keyword>
<dbReference type="RefSeq" id="WP_047262032.1">
    <property type="nucleotide sequence ID" value="NZ_CP011542.1"/>
</dbReference>
<feature type="transmembrane region" description="Helical" evidence="1">
    <location>
        <begin position="7"/>
        <end position="25"/>
    </location>
</feature>
<protein>
    <submittedName>
        <fullName evidence="2">Uncharacterized protein</fullName>
    </submittedName>
</protein>
<reference evidence="2 3" key="1">
    <citation type="journal article" date="2015" name="Genome Announc.">
        <title>Complete Genome Sequence of the Type Strain Corynebacterium mustelae DSM 45274, Isolated from Various Tissues of a Male Ferret with Lethal Sepsis.</title>
        <authorList>
            <person name="Ruckert C."/>
            <person name="Eimer J."/>
            <person name="Winkler A."/>
            <person name="Tauch A."/>
        </authorList>
    </citation>
    <scope>NUCLEOTIDE SEQUENCE [LARGE SCALE GENOMIC DNA]</scope>
    <source>
        <strain evidence="2 3">DSM 45274</strain>
    </source>
</reference>
<dbReference type="OrthoDB" id="4417164at2"/>
<dbReference type="PATRIC" id="fig|571915.4.peg.1682"/>
<dbReference type="STRING" id="571915.CMUST_07895"/>